<gene>
    <name evidence="2" type="ordered locus">Srot_0854</name>
</gene>
<accession>D6ZE53</accession>
<dbReference type="HOGENOM" id="CLU_2371171_0_0_11"/>
<keyword evidence="1" id="KW-1133">Transmembrane helix</keyword>
<sequence length="95" mass="10404">MLEHIVGNLASYGSAGLLSVVVLMVVTGRLVPSSTVRRLQKTDQWLVEQLKISDDMNQATIVKQLGIIKELTESTCLTNAILSELKPRPSDKDPT</sequence>
<keyword evidence="3" id="KW-1185">Reference proteome</keyword>
<dbReference type="Proteomes" id="UP000002247">
    <property type="component" value="Chromosome"/>
</dbReference>
<evidence type="ECO:0000313" key="2">
    <source>
        <dbReference type="EMBL" id="ADG97333.1"/>
    </source>
</evidence>
<dbReference type="EMBL" id="CP001958">
    <property type="protein sequence ID" value="ADG97333.1"/>
    <property type="molecule type" value="Genomic_DNA"/>
</dbReference>
<name>D6ZE53_SEGRD</name>
<dbReference type="KEGG" id="srt:Srot_0854"/>
<dbReference type="STRING" id="640132.Srot_0854"/>
<evidence type="ECO:0000256" key="1">
    <source>
        <dbReference type="SAM" id="Phobius"/>
    </source>
</evidence>
<proteinExistence type="predicted"/>
<keyword evidence="1" id="KW-0812">Transmembrane</keyword>
<reference evidence="2 3" key="1">
    <citation type="journal article" date="2010" name="Stand. Genomic Sci.">
        <title>Complete genome sequence of Segniliparus rotundus type strain (CDC 1076).</title>
        <authorList>
            <person name="Sikorski J."/>
            <person name="Lapidus A."/>
            <person name="Copeland A."/>
            <person name="Misra M."/>
            <person name="Glavina Del Rio T."/>
            <person name="Nolan M."/>
            <person name="Lucas S."/>
            <person name="Chen F."/>
            <person name="Tice H."/>
            <person name="Cheng J.F."/>
            <person name="Jando M."/>
            <person name="Schneider S."/>
            <person name="Bruce D."/>
            <person name="Goodwin L."/>
            <person name="Pitluck S."/>
            <person name="Liolios K."/>
            <person name="Mikhailova N."/>
            <person name="Pati A."/>
            <person name="Ivanova N."/>
            <person name="Mavromatis K."/>
            <person name="Chen A."/>
            <person name="Palaniappan K."/>
            <person name="Chertkov O."/>
            <person name="Land M."/>
            <person name="Hauser L."/>
            <person name="Chang Y.J."/>
            <person name="Jeffries C.D."/>
            <person name="Brettin T."/>
            <person name="Detter J.C."/>
            <person name="Han C."/>
            <person name="Rohde M."/>
            <person name="Goker M."/>
            <person name="Bristow J."/>
            <person name="Eisen J.A."/>
            <person name="Markowitz V."/>
            <person name="Hugenholtz P."/>
            <person name="Kyrpides N.C."/>
            <person name="Klenk H.P."/>
        </authorList>
    </citation>
    <scope>NUCLEOTIDE SEQUENCE [LARGE SCALE GENOMIC DNA]</scope>
    <source>
        <strain evidence="3">ATCC BAA-972 / CDC 1076 / CIP 108378 / DSM 44985 / JCM 13578</strain>
    </source>
</reference>
<evidence type="ECO:0000313" key="3">
    <source>
        <dbReference type="Proteomes" id="UP000002247"/>
    </source>
</evidence>
<dbReference type="AlphaFoldDB" id="D6ZE53"/>
<protein>
    <submittedName>
        <fullName evidence="2">Uncharacterized protein</fullName>
    </submittedName>
</protein>
<feature type="transmembrane region" description="Helical" evidence="1">
    <location>
        <begin position="12"/>
        <end position="31"/>
    </location>
</feature>
<keyword evidence="1" id="KW-0472">Membrane</keyword>
<organism evidence="2 3">
    <name type="scientific">Segniliparus rotundus (strain ATCC BAA-972 / CDC 1076 / CIP 108378 / DSM 44985 / JCM 13578)</name>
    <dbReference type="NCBI Taxonomy" id="640132"/>
    <lineage>
        <taxon>Bacteria</taxon>
        <taxon>Bacillati</taxon>
        <taxon>Actinomycetota</taxon>
        <taxon>Actinomycetes</taxon>
        <taxon>Mycobacteriales</taxon>
        <taxon>Segniliparaceae</taxon>
        <taxon>Segniliparus</taxon>
    </lineage>
</organism>